<dbReference type="GO" id="GO:0005789">
    <property type="term" value="C:endoplasmic reticulum membrane"/>
    <property type="evidence" value="ECO:0007669"/>
    <property type="project" value="TreeGrafter"/>
</dbReference>
<keyword evidence="4" id="KW-1185">Reference proteome</keyword>
<feature type="transmembrane region" description="Helical" evidence="2">
    <location>
        <begin position="21"/>
        <end position="40"/>
    </location>
</feature>
<keyword evidence="2" id="KW-0812">Transmembrane</keyword>
<feature type="compositionally biased region" description="Acidic residues" evidence="1">
    <location>
        <begin position="98"/>
        <end position="112"/>
    </location>
</feature>
<feature type="transmembrane region" description="Helical" evidence="2">
    <location>
        <begin position="46"/>
        <end position="66"/>
    </location>
</feature>
<organism evidence="3 4">
    <name type="scientific">Lomentospora prolificans</name>
    <dbReference type="NCBI Taxonomy" id="41688"/>
    <lineage>
        <taxon>Eukaryota</taxon>
        <taxon>Fungi</taxon>
        <taxon>Dikarya</taxon>
        <taxon>Ascomycota</taxon>
        <taxon>Pezizomycotina</taxon>
        <taxon>Sordariomycetes</taxon>
        <taxon>Hypocreomycetidae</taxon>
        <taxon>Microascales</taxon>
        <taxon>Microascaceae</taxon>
        <taxon>Lomentospora</taxon>
    </lineage>
</organism>
<dbReference type="VEuPathDB" id="FungiDB:jhhlp_002311"/>
<accession>A0A2N3NDS6</accession>
<dbReference type="EMBL" id="NLAX01000008">
    <property type="protein sequence ID" value="PKS10557.1"/>
    <property type="molecule type" value="Genomic_DNA"/>
</dbReference>
<feature type="region of interest" description="Disordered" evidence="1">
    <location>
        <begin position="80"/>
        <end position="182"/>
    </location>
</feature>
<feature type="compositionally biased region" description="Basic and acidic residues" evidence="1">
    <location>
        <begin position="80"/>
        <end position="92"/>
    </location>
</feature>
<protein>
    <recommendedName>
        <fullName evidence="5">Pkr1-domain-containing protein</fullName>
    </recommendedName>
</protein>
<proteinExistence type="predicted"/>
<dbReference type="Pfam" id="PF08636">
    <property type="entry name" value="Pkr1"/>
    <property type="match status" value="1"/>
</dbReference>
<evidence type="ECO:0000313" key="3">
    <source>
        <dbReference type="EMBL" id="PKS10557.1"/>
    </source>
</evidence>
<keyword evidence="2" id="KW-1133">Transmembrane helix</keyword>
<dbReference type="OrthoDB" id="9626941at2759"/>
<reference evidence="3 4" key="1">
    <citation type="journal article" date="2017" name="G3 (Bethesda)">
        <title>First Draft Genome Sequence of the Pathogenic Fungus Lomentospora prolificans (Formerly Scedosporium prolificans).</title>
        <authorList>
            <person name="Luo R."/>
            <person name="Zimin A."/>
            <person name="Workman R."/>
            <person name="Fan Y."/>
            <person name="Pertea G."/>
            <person name="Grossman N."/>
            <person name="Wear M.P."/>
            <person name="Jia B."/>
            <person name="Miller H."/>
            <person name="Casadevall A."/>
            <person name="Timp W."/>
            <person name="Zhang S.X."/>
            <person name="Salzberg S.L."/>
        </authorList>
    </citation>
    <scope>NUCLEOTIDE SEQUENCE [LARGE SCALE GENOMIC DNA]</scope>
    <source>
        <strain evidence="3 4">JHH-5317</strain>
    </source>
</reference>
<feature type="compositionally biased region" description="Basic and acidic residues" evidence="1">
    <location>
        <begin position="171"/>
        <end position="182"/>
    </location>
</feature>
<name>A0A2N3NDS6_9PEZI</name>
<dbReference type="STRING" id="41688.A0A2N3NDS6"/>
<evidence type="ECO:0000256" key="2">
    <source>
        <dbReference type="SAM" id="Phobius"/>
    </source>
</evidence>
<dbReference type="InParanoid" id="A0A2N3NDS6"/>
<sequence length="182" mass="19724">MASFIQDLWESIFVAGPTPTLLKAANGTFAALQLLLAILLLTTQSIHFIILSILCGGLWWSINWFAAELKIYQEREEREKRKIEAEAARDDAAGGSSGDDDDDGQSDSETEVETSMTAPPRNIPTAGTPAAETQGAELVENAGEIRRRDAALARGIGPGTQSSVSTEDEWEKVSESENDKQK</sequence>
<gene>
    <name evidence="3" type="ORF">jhhlp_002311</name>
</gene>
<evidence type="ECO:0000313" key="4">
    <source>
        <dbReference type="Proteomes" id="UP000233524"/>
    </source>
</evidence>
<dbReference type="AlphaFoldDB" id="A0A2N3NDS6"/>
<dbReference type="PANTHER" id="PTHR28251">
    <property type="entry name" value="V-TYPE ATPASE ASSEMBLY FACTOR PKR1"/>
    <property type="match status" value="1"/>
</dbReference>
<evidence type="ECO:0000256" key="1">
    <source>
        <dbReference type="SAM" id="MobiDB-lite"/>
    </source>
</evidence>
<dbReference type="InterPro" id="IPR013945">
    <property type="entry name" value="Pkr1"/>
</dbReference>
<dbReference type="GO" id="GO:0070072">
    <property type="term" value="P:vacuolar proton-transporting V-type ATPase complex assembly"/>
    <property type="evidence" value="ECO:0007669"/>
    <property type="project" value="InterPro"/>
</dbReference>
<comment type="caution">
    <text evidence="3">The sequence shown here is derived from an EMBL/GenBank/DDBJ whole genome shotgun (WGS) entry which is preliminary data.</text>
</comment>
<dbReference type="Proteomes" id="UP000233524">
    <property type="component" value="Unassembled WGS sequence"/>
</dbReference>
<dbReference type="PANTHER" id="PTHR28251:SF1">
    <property type="entry name" value="V-TYPE ATPASE ASSEMBLY FACTOR PKR1"/>
    <property type="match status" value="1"/>
</dbReference>
<keyword evidence="2" id="KW-0472">Membrane</keyword>
<evidence type="ECO:0008006" key="5">
    <source>
        <dbReference type="Google" id="ProtNLM"/>
    </source>
</evidence>